<accession>A0ABD3Q1R0</accession>
<name>A0ABD3Q1R0_9STRA</name>
<comment type="caution">
    <text evidence="2">The sequence shown here is derived from an EMBL/GenBank/DDBJ whole genome shotgun (WGS) entry which is preliminary data.</text>
</comment>
<organism evidence="2 3">
    <name type="scientific">Cyclotella cryptica</name>
    <dbReference type="NCBI Taxonomy" id="29204"/>
    <lineage>
        <taxon>Eukaryota</taxon>
        <taxon>Sar</taxon>
        <taxon>Stramenopiles</taxon>
        <taxon>Ochrophyta</taxon>
        <taxon>Bacillariophyta</taxon>
        <taxon>Coscinodiscophyceae</taxon>
        <taxon>Thalassiosirophycidae</taxon>
        <taxon>Stephanodiscales</taxon>
        <taxon>Stephanodiscaceae</taxon>
        <taxon>Cyclotella</taxon>
    </lineage>
</organism>
<dbReference type="Proteomes" id="UP001516023">
    <property type="component" value="Unassembled WGS sequence"/>
</dbReference>
<keyword evidence="3" id="KW-1185">Reference proteome</keyword>
<evidence type="ECO:0000313" key="2">
    <source>
        <dbReference type="EMBL" id="KAL3793982.1"/>
    </source>
</evidence>
<dbReference type="AlphaFoldDB" id="A0ABD3Q1R0"/>
<protein>
    <submittedName>
        <fullName evidence="2">Uncharacterized protein</fullName>
    </submittedName>
</protein>
<feature type="compositionally biased region" description="Basic residues" evidence="1">
    <location>
        <begin position="7"/>
        <end position="16"/>
    </location>
</feature>
<evidence type="ECO:0000256" key="1">
    <source>
        <dbReference type="SAM" id="MobiDB-lite"/>
    </source>
</evidence>
<dbReference type="EMBL" id="JABMIG020000085">
    <property type="protein sequence ID" value="KAL3793982.1"/>
    <property type="molecule type" value="Genomic_DNA"/>
</dbReference>
<sequence>MNYLQKEKKKKKKKEKEKKEKEKTAHFVILSDSVAVQLTG</sequence>
<feature type="region of interest" description="Disordered" evidence="1">
    <location>
        <begin position="1"/>
        <end position="23"/>
    </location>
</feature>
<reference evidence="2 3" key="1">
    <citation type="journal article" date="2020" name="G3 (Bethesda)">
        <title>Improved Reference Genome for Cyclotella cryptica CCMP332, a Model for Cell Wall Morphogenesis, Salinity Adaptation, and Lipid Production in Diatoms (Bacillariophyta).</title>
        <authorList>
            <person name="Roberts W.R."/>
            <person name="Downey K.M."/>
            <person name="Ruck E.C."/>
            <person name="Traller J.C."/>
            <person name="Alverson A.J."/>
        </authorList>
    </citation>
    <scope>NUCLEOTIDE SEQUENCE [LARGE SCALE GENOMIC DNA]</scope>
    <source>
        <strain evidence="2 3">CCMP332</strain>
    </source>
</reference>
<proteinExistence type="predicted"/>
<gene>
    <name evidence="2" type="ORF">HJC23_009465</name>
</gene>
<evidence type="ECO:0000313" key="3">
    <source>
        <dbReference type="Proteomes" id="UP001516023"/>
    </source>
</evidence>